<dbReference type="Proteomes" id="UP000615796">
    <property type="component" value="Unassembled WGS sequence"/>
</dbReference>
<protein>
    <submittedName>
        <fullName evidence="2">Tripartite tricarboxylate transporter substrate binding protein</fullName>
    </submittedName>
</protein>
<keyword evidence="3" id="KW-1185">Reference proteome</keyword>
<proteinExistence type="inferred from homology"/>
<dbReference type="OrthoDB" id="5171643at2"/>
<gene>
    <name evidence="2" type="ORF">H8Q88_04555</name>
</gene>
<comment type="similarity">
    <text evidence="1">Belongs to the UPF0065 (bug) family.</text>
</comment>
<comment type="caution">
    <text evidence="2">The sequence shown here is derived from an EMBL/GenBank/DDBJ whole genome shotgun (WGS) entry which is preliminary data.</text>
</comment>
<dbReference type="PANTHER" id="PTHR42928:SF5">
    <property type="entry name" value="BLR1237 PROTEIN"/>
    <property type="match status" value="1"/>
</dbReference>
<dbReference type="RefSeq" id="WP_004396483.1">
    <property type="nucleotide sequence ID" value="NZ_CP046821.1"/>
</dbReference>
<evidence type="ECO:0000256" key="1">
    <source>
        <dbReference type="ARBA" id="ARBA00006987"/>
    </source>
</evidence>
<dbReference type="AlphaFoldDB" id="A0A9X0R5S4"/>
<dbReference type="Pfam" id="PF03401">
    <property type="entry name" value="TctC"/>
    <property type="match status" value="1"/>
</dbReference>
<dbReference type="InterPro" id="IPR005064">
    <property type="entry name" value="BUG"/>
</dbReference>
<reference evidence="2" key="1">
    <citation type="submission" date="2020-08" db="EMBL/GenBank/DDBJ databases">
        <title>Genome Sequencing and Pan-Genome Analysis of Migratory bird Vibrio Strains, Inner Mongolia.</title>
        <authorList>
            <person name="Zheng L."/>
        </authorList>
    </citation>
    <scope>NUCLEOTIDE SEQUENCE</scope>
    <source>
        <strain evidence="2">M13F</strain>
    </source>
</reference>
<sequence length="316" mass="34475">MRQTKQLAHLVLLLLTLIVTVPTFAQSNFPTQPLTMLIGFNQGGSTDIQGQVLAKVLSEKLGQPVNILYHPGAGGASAAAMLANSRDQGYTFQFGLSLPYTFAPLATPASYQLTSFRYVAGITLDQIALVTGPNTPFATWSEFITYAKANPGLVYASQNIQDRFVINRIMRREGITLRIMPTTGGAGMAPLILSGDADLAFSGGTHSAYTDSGLMRVLASLADERLAHYPQVPNLRELGYDVSMHAIRVITVPANTPDYQVDILAKALQSVTQDARFKKVTEETIKMPVIFMNESELIELFNAQVKEYKQLIAESQ</sequence>
<dbReference type="Gene3D" id="3.40.190.150">
    <property type="entry name" value="Bordetella uptake gene, domain 1"/>
    <property type="match status" value="1"/>
</dbReference>
<dbReference type="CDD" id="cd07012">
    <property type="entry name" value="PBP2_Bug_TTT"/>
    <property type="match status" value="1"/>
</dbReference>
<accession>A0A9X0R5S4</accession>
<name>A0A9X0R5S4_VIBME</name>
<dbReference type="EMBL" id="JACRUP010000002">
    <property type="protein sequence ID" value="MBC5850229.1"/>
    <property type="molecule type" value="Genomic_DNA"/>
</dbReference>
<organism evidence="2 3">
    <name type="scientific">Vibrio metschnikovii</name>
    <dbReference type="NCBI Taxonomy" id="28172"/>
    <lineage>
        <taxon>Bacteria</taxon>
        <taxon>Pseudomonadati</taxon>
        <taxon>Pseudomonadota</taxon>
        <taxon>Gammaproteobacteria</taxon>
        <taxon>Vibrionales</taxon>
        <taxon>Vibrionaceae</taxon>
        <taxon>Vibrio</taxon>
    </lineage>
</organism>
<evidence type="ECO:0000313" key="2">
    <source>
        <dbReference type="EMBL" id="MBC5850229.1"/>
    </source>
</evidence>
<evidence type="ECO:0000313" key="3">
    <source>
        <dbReference type="Proteomes" id="UP000615796"/>
    </source>
</evidence>
<dbReference type="PANTHER" id="PTHR42928">
    <property type="entry name" value="TRICARBOXYLATE-BINDING PROTEIN"/>
    <property type="match status" value="1"/>
</dbReference>
<dbReference type="GeneID" id="79889398"/>
<dbReference type="InterPro" id="IPR042100">
    <property type="entry name" value="Bug_dom1"/>
</dbReference>
<dbReference type="PIRSF" id="PIRSF017082">
    <property type="entry name" value="YflP"/>
    <property type="match status" value="1"/>
</dbReference>
<dbReference type="Gene3D" id="3.40.190.10">
    <property type="entry name" value="Periplasmic binding protein-like II"/>
    <property type="match status" value="1"/>
</dbReference>